<dbReference type="Pfam" id="PF13692">
    <property type="entry name" value="Glyco_trans_1_4"/>
    <property type="match status" value="1"/>
</dbReference>
<evidence type="ECO:0000259" key="1">
    <source>
        <dbReference type="Pfam" id="PF13439"/>
    </source>
</evidence>
<name>A0A2H0BTB9_9BACT</name>
<sequence length="352" mass="40250">MRIAVLTNAYPPSGKGGAAIIAKQQVDLLRAQGLEVRVWNPPISWLDSPAPLRLFFHILDLLPREKLAKEIADWKPDVLLTHNLTGCGFATPRRVQSHGVRWLHVLHDVQLFEPSGRLRRSETFTLWQKFWSRLRWAALGEPDFVISPTEWLFLQHRRRGFFRKAKPIVLPNPGRDVEFVMRLPKTPIQLLFVGQLYPEKGLSLLLQIQQRLRIPFELHIVGEGRVDKTLQQDERIIFHGKKDRDAVIELMKEKDVLLVPSQIAENQPTVLLEAASVGLPVIASDIGGIRETLQGAGILCAPEQVEEWLDAIQSLSDPRVYREQASGLYDLAVRYTPARHLERLLHCFTLKR</sequence>
<dbReference type="PANTHER" id="PTHR45947">
    <property type="entry name" value="SULFOQUINOVOSYL TRANSFERASE SQD2"/>
    <property type="match status" value="1"/>
</dbReference>
<dbReference type="GO" id="GO:0016757">
    <property type="term" value="F:glycosyltransferase activity"/>
    <property type="evidence" value="ECO:0007669"/>
    <property type="project" value="InterPro"/>
</dbReference>
<dbReference type="EMBL" id="PCSZ01000020">
    <property type="protein sequence ID" value="PIP60881.1"/>
    <property type="molecule type" value="Genomic_DNA"/>
</dbReference>
<feature type="domain" description="Glycosyltransferase subfamily 4-like N-terminal" evidence="1">
    <location>
        <begin position="16"/>
        <end position="172"/>
    </location>
</feature>
<dbReference type="Pfam" id="PF13439">
    <property type="entry name" value="Glyco_transf_4"/>
    <property type="match status" value="1"/>
</dbReference>
<evidence type="ECO:0000313" key="3">
    <source>
        <dbReference type="Proteomes" id="UP000231581"/>
    </source>
</evidence>
<gene>
    <name evidence="2" type="ORF">COX00_00885</name>
</gene>
<dbReference type="Gene3D" id="3.40.50.2000">
    <property type="entry name" value="Glycogen Phosphorylase B"/>
    <property type="match status" value="2"/>
</dbReference>
<organism evidence="2 3">
    <name type="scientific">Candidatus Uhrbacteria bacterium CG22_combo_CG10-13_8_21_14_all_47_17</name>
    <dbReference type="NCBI Taxonomy" id="1975041"/>
    <lineage>
        <taxon>Bacteria</taxon>
        <taxon>Candidatus Uhriibacteriota</taxon>
    </lineage>
</organism>
<evidence type="ECO:0000313" key="2">
    <source>
        <dbReference type="EMBL" id="PIP60881.1"/>
    </source>
</evidence>
<reference evidence="2 3" key="1">
    <citation type="submission" date="2017-09" db="EMBL/GenBank/DDBJ databases">
        <title>Depth-based differentiation of microbial function through sediment-hosted aquifers and enrichment of novel symbionts in the deep terrestrial subsurface.</title>
        <authorList>
            <person name="Probst A.J."/>
            <person name="Ladd B."/>
            <person name="Jarett J.K."/>
            <person name="Geller-Mcgrath D.E."/>
            <person name="Sieber C.M."/>
            <person name="Emerson J.B."/>
            <person name="Anantharaman K."/>
            <person name="Thomas B.C."/>
            <person name="Malmstrom R."/>
            <person name="Stieglmeier M."/>
            <person name="Klingl A."/>
            <person name="Woyke T."/>
            <person name="Ryan C.M."/>
            <person name="Banfield J.F."/>
        </authorList>
    </citation>
    <scope>NUCLEOTIDE SEQUENCE [LARGE SCALE GENOMIC DNA]</scope>
    <source>
        <strain evidence="2">CG22_combo_CG10-13_8_21_14_all_47_17</strain>
    </source>
</reference>
<accession>A0A2H0BTB9</accession>
<dbReference type="SUPFAM" id="SSF53756">
    <property type="entry name" value="UDP-Glycosyltransferase/glycogen phosphorylase"/>
    <property type="match status" value="1"/>
</dbReference>
<dbReference type="InterPro" id="IPR050194">
    <property type="entry name" value="Glycosyltransferase_grp1"/>
</dbReference>
<comment type="caution">
    <text evidence="2">The sequence shown here is derived from an EMBL/GenBank/DDBJ whole genome shotgun (WGS) entry which is preliminary data.</text>
</comment>
<dbReference type="PANTHER" id="PTHR45947:SF13">
    <property type="entry name" value="TRANSFERASE"/>
    <property type="match status" value="1"/>
</dbReference>
<protein>
    <recommendedName>
        <fullName evidence="1">Glycosyltransferase subfamily 4-like N-terminal domain-containing protein</fullName>
    </recommendedName>
</protein>
<dbReference type="InterPro" id="IPR028098">
    <property type="entry name" value="Glyco_trans_4-like_N"/>
</dbReference>
<dbReference type="CDD" id="cd03801">
    <property type="entry name" value="GT4_PimA-like"/>
    <property type="match status" value="1"/>
</dbReference>
<dbReference type="AlphaFoldDB" id="A0A2H0BTB9"/>
<dbReference type="Proteomes" id="UP000231581">
    <property type="component" value="Unassembled WGS sequence"/>
</dbReference>
<proteinExistence type="predicted"/>